<protein>
    <submittedName>
        <fullName evidence="1">Uncharacterized protein</fullName>
    </submittedName>
</protein>
<sequence>MMQLQAREYLWDTLRILTRCSFRRGSTSGTHSGSLHDAASGEGVPLGHTLDPYMMQLQAREYLWDTLRILT</sequence>
<dbReference type="AlphaFoldDB" id="A0A9D4H385"/>
<organism evidence="1 2">
    <name type="scientific">Dreissena polymorpha</name>
    <name type="common">Zebra mussel</name>
    <name type="synonym">Mytilus polymorpha</name>
    <dbReference type="NCBI Taxonomy" id="45954"/>
    <lineage>
        <taxon>Eukaryota</taxon>
        <taxon>Metazoa</taxon>
        <taxon>Spiralia</taxon>
        <taxon>Lophotrochozoa</taxon>
        <taxon>Mollusca</taxon>
        <taxon>Bivalvia</taxon>
        <taxon>Autobranchia</taxon>
        <taxon>Heteroconchia</taxon>
        <taxon>Euheterodonta</taxon>
        <taxon>Imparidentia</taxon>
        <taxon>Neoheterodontei</taxon>
        <taxon>Myida</taxon>
        <taxon>Dreissenoidea</taxon>
        <taxon>Dreissenidae</taxon>
        <taxon>Dreissena</taxon>
    </lineage>
</organism>
<proteinExistence type="predicted"/>
<dbReference type="Proteomes" id="UP000828390">
    <property type="component" value="Unassembled WGS sequence"/>
</dbReference>
<dbReference type="EMBL" id="JAIWYP010000005">
    <property type="protein sequence ID" value="KAH3828646.1"/>
    <property type="molecule type" value="Genomic_DNA"/>
</dbReference>
<keyword evidence="2" id="KW-1185">Reference proteome</keyword>
<reference evidence="1" key="2">
    <citation type="submission" date="2020-11" db="EMBL/GenBank/DDBJ databases">
        <authorList>
            <person name="McCartney M.A."/>
            <person name="Auch B."/>
            <person name="Kono T."/>
            <person name="Mallez S."/>
            <person name="Becker A."/>
            <person name="Gohl D.M."/>
            <person name="Silverstein K.A.T."/>
            <person name="Koren S."/>
            <person name="Bechman K.B."/>
            <person name="Herman A."/>
            <person name="Abrahante J.E."/>
            <person name="Garbe J."/>
        </authorList>
    </citation>
    <scope>NUCLEOTIDE SEQUENCE</scope>
    <source>
        <strain evidence="1">Duluth1</strain>
        <tissue evidence="1">Whole animal</tissue>
    </source>
</reference>
<accession>A0A9D4H385</accession>
<reference evidence="1" key="1">
    <citation type="journal article" date="2019" name="bioRxiv">
        <title>The Genome of the Zebra Mussel, Dreissena polymorpha: A Resource for Invasive Species Research.</title>
        <authorList>
            <person name="McCartney M.A."/>
            <person name="Auch B."/>
            <person name="Kono T."/>
            <person name="Mallez S."/>
            <person name="Zhang Y."/>
            <person name="Obille A."/>
            <person name="Becker A."/>
            <person name="Abrahante J.E."/>
            <person name="Garbe J."/>
            <person name="Badalamenti J.P."/>
            <person name="Herman A."/>
            <person name="Mangelson H."/>
            <person name="Liachko I."/>
            <person name="Sullivan S."/>
            <person name="Sone E.D."/>
            <person name="Koren S."/>
            <person name="Silverstein K.A.T."/>
            <person name="Beckman K.B."/>
            <person name="Gohl D.M."/>
        </authorList>
    </citation>
    <scope>NUCLEOTIDE SEQUENCE</scope>
    <source>
        <strain evidence="1">Duluth1</strain>
        <tissue evidence="1">Whole animal</tissue>
    </source>
</reference>
<evidence type="ECO:0000313" key="1">
    <source>
        <dbReference type="EMBL" id="KAH3828646.1"/>
    </source>
</evidence>
<evidence type="ECO:0000313" key="2">
    <source>
        <dbReference type="Proteomes" id="UP000828390"/>
    </source>
</evidence>
<comment type="caution">
    <text evidence="1">The sequence shown here is derived from an EMBL/GenBank/DDBJ whole genome shotgun (WGS) entry which is preliminary data.</text>
</comment>
<gene>
    <name evidence="1" type="ORF">DPMN_130627</name>
</gene>
<name>A0A9D4H385_DREPO</name>